<dbReference type="CDD" id="cd07377">
    <property type="entry name" value="WHTH_GntR"/>
    <property type="match status" value="1"/>
</dbReference>
<dbReference type="InterPro" id="IPR036388">
    <property type="entry name" value="WH-like_DNA-bd_sf"/>
</dbReference>
<gene>
    <name evidence="5" type="ORF">CHL78_001665</name>
</gene>
<organism evidence="5 6">
    <name type="scientific">Romboutsia weinsteinii</name>
    <dbReference type="NCBI Taxonomy" id="2020949"/>
    <lineage>
        <taxon>Bacteria</taxon>
        <taxon>Bacillati</taxon>
        <taxon>Bacillota</taxon>
        <taxon>Clostridia</taxon>
        <taxon>Peptostreptococcales</taxon>
        <taxon>Peptostreptococcaceae</taxon>
        <taxon>Romboutsia</taxon>
    </lineage>
</organism>
<evidence type="ECO:0000256" key="3">
    <source>
        <dbReference type="ARBA" id="ARBA00023163"/>
    </source>
</evidence>
<evidence type="ECO:0000256" key="2">
    <source>
        <dbReference type="ARBA" id="ARBA00023125"/>
    </source>
</evidence>
<evidence type="ECO:0000256" key="1">
    <source>
        <dbReference type="ARBA" id="ARBA00023015"/>
    </source>
</evidence>
<dbReference type="Proteomes" id="UP000215694">
    <property type="component" value="Unassembled WGS sequence"/>
</dbReference>
<dbReference type="GO" id="GO:0003700">
    <property type="term" value="F:DNA-binding transcription factor activity"/>
    <property type="evidence" value="ECO:0007669"/>
    <property type="project" value="InterPro"/>
</dbReference>
<keyword evidence="2" id="KW-0238">DNA-binding</keyword>
<dbReference type="Gene3D" id="1.10.10.10">
    <property type="entry name" value="Winged helix-like DNA-binding domain superfamily/Winged helix DNA-binding domain"/>
    <property type="match status" value="1"/>
</dbReference>
<evidence type="ECO:0000259" key="4">
    <source>
        <dbReference type="PROSITE" id="PS50949"/>
    </source>
</evidence>
<dbReference type="PROSITE" id="PS50949">
    <property type="entry name" value="HTH_GNTR"/>
    <property type="match status" value="1"/>
</dbReference>
<dbReference type="Pfam" id="PF00392">
    <property type="entry name" value="GntR"/>
    <property type="match status" value="1"/>
</dbReference>
<feature type="domain" description="HTH gntR-type" evidence="4">
    <location>
        <begin position="11"/>
        <end position="79"/>
    </location>
</feature>
<evidence type="ECO:0000313" key="5">
    <source>
        <dbReference type="EMBL" id="RDY29434.1"/>
    </source>
</evidence>
<dbReference type="PANTHER" id="PTHR38445">
    <property type="entry name" value="HTH-TYPE TRANSCRIPTIONAL REPRESSOR YTRA"/>
    <property type="match status" value="1"/>
</dbReference>
<dbReference type="EMBL" id="NOJY02000002">
    <property type="protein sequence ID" value="RDY29434.1"/>
    <property type="molecule type" value="Genomic_DNA"/>
</dbReference>
<sequence>MILNLDFNSEKSIYIQITEEITKAIAKGDLKINESLPSVRSMAESIGVNLHTVNKSYNELKDEGFLNIDRRKGAIVASLPMIGENNTKKESMLDLELLVAKSYLSGMSKGEFLELSSKIFDSYEVKYHE</sequence>
<dbReference type="InterPro" id="IPR000524">
    <property type="entry name" value="Tscrpt_reg_HTH_GntR"/>
</dbReference>
<dbReference type="InterPro" id="IPR036390">
    <property type="entry name" value="WH_DNA-bd_sf"/>
</dbReference>
<reference evidence="5 6" key="1">
    <citation type="journal article" date="2017" name="Genome Announc.">
        <title>Draft Genome Sequence of Romboutsia weinsteinii sp. nov. Strain CCRI-19649(T) Isolated from Surface Water.</title>
        <authorList>
            <person name="Maheux A.F."/>
            <person name="Boudreau D.K."/>
            <person name="Berube E."/>
            <person name="Boissinot M."/>
            <person name="Cantin P."/>
            <person name="Raymond F."/>
            <person name="Corbeil J."/>
            <person name="Omar R.F."/>
            <person name="Bergeron M.G."/>
        </authorList>
    </citation>
    <scope>NUCLEOTIDE SEQUENCE [LARGE SCALE GENOMIC DNA]</scope>
    <source>
        <strain evidence="5 6">CCRI-19649</strain>
    </source>
</reference>
<evidence type="ECO:0000313" key="6">
    <source>
        <dbReference type="Proteomes" id="UP000215694"/>
    </source>
</evidence>
<dbReference type="SMART" id="SM00345">
    <property type="entry name" value="HTH_GNTR"/>
    <property type="match status" value="1"/>
</dbReference>
<dbReference type="RefSeq" id="WP_094366038.1">
    <property type="nucleotide sequence ID" value="NZ_NOJY02000002.1"/>
</dbReference>
<protein>
    <submittedName>
        <fullName evidence="5">GntR family transcriptional regulator</fullName>
    </submittedName>
</protein>
<dbReference type="SUPFAM" id="SSF46785">
    <property type="entry name" value="Winged helix' DNA-binding domain"/>
    <property type="match status" value="1"/>
</dbReference>
<comment type="caution">
    <text evidence="5">The sequence shown here is derived from an EMBL/GenBank/DDBJ whole genome shotgun (WGS) entry which is preliminary data.</text>
</comment>
<keyword evidence="1" id="KW-0805">Transcription regulation</keyword>
<dbReference type="AlphaFoldDB" id="A0A371J9L5"/>
<keyword evidence="3" id="KW-0804">Transcription</keyword>
<dbReference type="OrthoDB" id="9802328at2"/>
<accession>A0A371J9L5</accession>
<dbReference type="PANTHER" id="PTHR38445:SF12">
    <property type="entry name" value="GNTR-FAMILY TRANSCRIPTIONAL REGULATOR"/>
    <property type="match status" value="1"/>
</dbReference>
<dbReference type="GO" id="GO:0003677">
    <property type="term" value="F:DNA binding"/>
    <property type="evidence" value="ECO:0007669"/>
    <property type="project" value="UniProtKB-KW"/>
</dbReference>
<proteinExistence type="predicted"/>
<keyword evidence="6" id="KW-1185">Reference proteome</keyword>
<name>A0A371J9L5_9FIRM</name>